<evidence type="ECO:0000256" key="1">
    <source>
        <dbReference type="ARBA" id="ARBA00022898"/>
    </source>
</evidence>
<accession>A0A165EGQ9</accession>
<organism evidence="3 4">
    <name type="scientific">Calocera cornea HHB12733</name>
    <dbReference type="NCBI Taxonomy" id="1353952"/>
    <lineage>
        <taxon>Eukaryota</taxon>
        <taxon>Fungi</taxon>
        <taxon>Dikarya</taxon>
        <taxon>Basidiomycota</taxon>
        <taxon>Agaricomycotina</taxon>
        <taxon>Dacrymycetes</taxon>
        <taxon>Dacrymycetales</taxon>
        <taxon>Dacrymycetaceae</taxon>
        <taxon>Calocera</taxon>
    </lineage>
</organism>
<evidence type="ECO:0000313" key="4">
    <source>
        <dbReference type="Proteomes" id="UP000076842"/>
    </source>
</evidence>
<dbReference type="AlphaFoldDB" id="A0A165EGQ9"/>
<dbReference type="OrthoDB" id="7042322at2759"/>
<dbReference type="SUPFAM" id="SSF53383">
    <property type="entry name" value="PLP-dependent transferases"/>
    <property type="match status" value="1"/>
</dbReference>
<dbReference type="CDD" id="cd00609">
    <property type="entry name" value="AAT_like"/>
    <property type="match status" value="1"/>
</dbReference>
<keyword evidence="1" id="KW-0663">Pyridoxal phosphate</keyword>
<proteinExistence type="predicted"/>
<dbReference type="PRINTS" id="PR00753">
    <property type="entry name" value="ACCSYNTHASE"/>
</dbReference>
<dbReference type="InParanoid" id="A0A165EGQ9"/>
<reference evidence="3 4" key="1">
    <citation type="journal article" date="2016" name="Mol. Biol. Evol.">
        <title>Comparative Genomics of Early-Diverging Mushroom-Forming Fungi Provides Insights into the Origins of Lignocellulose Decay Capabilities.</title>
        <authorList>
            <person name="Nagy L.G."/>
            <person name="Riley R."/>
            <person name="Tritt A."/>
            <person name="Adam C."/>
            <person name="Daum C."/>
            <person name="Floudas D."/>
            <person name="Sun H."/>
            <person name="Yadav J.S."/>
            <person name="Pangilinan J."/>
            <person name="Larsson K.H."/>
            <person name="Matsuura K."/>
            <person name="Barry K."/>
            <person name="Labutti K."/>
            <person name="Kuo R."/>
            <person name="Ohm R.A."/>
            <person name="Bhattacharya S.S."/>
            <person name="Shirouzu T."/>
            <person name="Yoshinaga Y."/>
            <person name="Martin F.M."/>
            <person name="Grigoriev I.V."/>
            <person name="Hibbett D.S."/>
        </authorList>
    </citation>
    <scope>NUCLEOTIDE SEQUENCE [LARGE SCALE GENOMIC DNA]</scope>
    <source>
        <strain evidence="3 4">HHB12733</strain>
    </source>
</reference>
<dbReference type="InterPro" id="IPR004839">
    <property type="entry name" value="Aminotransferase_I/II_large"/>
</dbReference>
<dbReference type="GO" id="GO:0030170">
    <property type="term" value="F:pyridoxal phosphate binding"/>
    <property type="evidence" value="ECO:0007669"/>
    <property type="project" value="InterPro"/>
</dbReference>
<dbReference type="InterPro" id="IPR050478">
    <property type="entry name" value="Ethylene_sulfur-biosynth"/>
</dbReference>
<dbReference type="STRING" id="1353952.A0A165EGQ9"/>
<sequence>MAAANGVMGSALSSPKLSTRGQSALARAGAFIQLANELFQNAYSASNPDGFCNLGVAENSLLHAELVEYYNSKFHLEPVDFTYGNDLSGSMRLSKALARMFNAYFEPVTPVKPEHMLAGAGCSAVLDMLAFHLGDPGDGVLIPVPYYVGFNSDFAARSGMKPVPVAVDESDPFGVHTLKTFEETLRVAEAAGTPIRAVMLCNPHNPLGRCYPRETILAYARFCEEHDLHLISDEIYAFSVFPTEDDEHPAPFVSALSIDFEKEAGCDPARVHVVYGMSKDFNANGLRGGVLVSPHNPALLTAVKSTSIFMKMSTAAAALWSCILEDDVFFPEYIKENQRRLREAYEFTTSWFRFHGIPYSPANAGHFVMADFRQFFTDADAHGRPLPLVEEDKGAARDAAMCRRIIAAKVFVGSAAAFSCPTPGWCRITFAMRRDYLAVGLARLEQLFGLESFGGLAAGMSEGGDGKAQEATLAGGKDHVREVAELFEKTAL</sequence>
<dbReference type="Proteomes" id="UP000076842">
    <property type="component" value="Unassembled WGS sequence"/>
</dbReference>
<dbReference type="EMBL" id="KV424006">
    <property type="protein sequence ID" value="KZT54836.1"/>
    <property type="molecule type" value="Genomic_DNA"/>
</dbReference>
<evidence type="ECO:0000259" key="2">
    <source>
        <dbReference type="Pfam" id="PF00155"/>
    </source>
</evidence>
<feature type="domain" description="Aminotransferase class I/classII large" evidence="2">
    <location>
        <begin position="86"/>
        <end position="443"/>
    </location>
</feature>
<dbReference type="GO" id="GO:0006520">
    <property type="term" value="P:amino acid metabolic process"/>
    <property type="evidence" value="ECO:0007669"/>
    <property type="project" value="TreeGrafter"/>
</dbReference>
<name>A0A165EGQ9_9BASI</name>
<dbReference type="PANTHER" id="PTHR43795:SF39">
    <property type="entry name" value="AMINOTRANSFERASE CLASS I_CLASSII DOMAIN-CONTAINING PROTEIN"/>
    <property type="match status" value="1"/>
</dbReference>
<dbReference type="Pfam" id="PF00155">
    <property type="entry name" value="Aminotran_1_2"/>
    <property type="match status" value="1"/>
</dbReference>
<gene>
    <name evidence="3" type="ORF">CALCODRAFT_372258</name>
</gene>
<protein>
    <submittedName>
        <fullName evidence="3">PLP-dependent transferase</fullName>
    </submittedName>
</protein>
<dbReference type="InterPro" id="IPR015422">
    <property type="entry name" value="PyrdxlP-dep_Trfase_small"/>
</dbReference>
<dbReference type="Gene3D" id="3.40.640.10">
    <property type="entry name" value="Type I PLP-dependent aspartate aminotransferase-like (Major domain)"/>
    <property type="match status" value="1"/>
</dbReference>
<dbReference type="InterPro" id="IPR015421">
    <property type="entry name" value="PyrdxlP-dep_Trfase_major"/>
</dbReference>
<keyword evidence="4" id="KW-1185">Reference proteome</keyword>
<dbReference type="PANTHER" id="PTHR43795">
    <property type="entry name" value="BIFUNCTIONAL ASPARTATE AMINOTRANSFERASE AND GLUTAMATE/ASPARTATE-PREPHENATE AMINOTRANSFERASE-RELATED"/>
    <property type="match status" value="1"/>
</dbReference>
<evidence type="ECO:0000313" key="3">
    <source>
        <dbReference type="EMBL" id="KZT54836.1"/>
    </source>
</evidence>
<dbReference type="InterPro" id="IPR015424">
    <property type="entry name" value="PyrdxlP-dep_Trfase"/>
</dbReference>
<dbReference type="GO" id="GO:0008483">
    <property type="term" value="F:transaminase activity"/>
    <property type="evidence" value="ECO:0007669"/>
    <property type="project" value="TreeGrafter"/>
</dbReference>
<dbReference type="Gene3D" id="3.90.1150.10">
    <property type="entry name" value="Aspartate Aminotransferase, domain 1"/>
    <property type="match status" value="1"/>
</dbReference>
<keyword evidence="3" id="KW-0808">Transferase</keyword>